<dbReference type="PANTHER" id="PTHR11845">
    <property type="entry name" value="5'-DEOXYNUCLEOTIDASE HDDC2"/>
    <property type="match status" value="1"/>
</dbReference>
<feature type="domain" description="HD/PDEase" evidence="8">
    <location>
        <begin position="29"/>
        <end position="144"/>
    </location>
</feature>
<dbReference type="Pfam" id="PF13023">
    <property type="entry name" value="HD_3"/>
    <property type="match status" value="1"/>
</dbReference>
<dbReference type="EMBL" id="QJKH01000007">
    <property type="protein sequence ID" value="PXX78549.1"/>
    <property type="molecule type" value="Genomic_DNA"/>
</dbReference>
<keyword evidence="6" id="KW-0479">Metal-binding</keyword>
<dbReference type="STRING" id="1034346.GCA_000313565_02963"/>
<gene>
    <name evidence="9" type="ORF">DES51_10790</name>
</gene>
<dbReference type="OrthoDB" id="9796032at2"/>
<dbReference type="RefSeq" id="WP_022939239.1">
    <property type="nucleotide sequence ID" value="NZ_CABKRQ010000008.1"/>
</dbReference>
<evidence type="ECO:0000259" key="8">
    <source>
        <dbReference type="SMART" id="SM00471"/>
    </source>
</evidence>
<dbReference type="PANTHER" id="PTHR11845:SF13">
    <property type="entry name" value="5'-DEOXYNUCLEOTIDASE HDDC2"/>
    <property type="match status" value="1"/>
</dbReference>
<dbReference type="InterPro" id="IPR003607">
    <property type="entry name" value="HD/PDEase_dom"/>
</dbReference>
<organism evidence="9 10">
    <name type="scientific">Dielma fastidiosa</name>
    <dbReference type="NCBI Taxonomy" id="1034346"/>
    <lineage>
        <taxon>Bacteria</taxon>
        <taxon>Bacillati</taxon>
        <taxon>Bacillota</taxon>
        <taxon>Erysipelotrichia</taxon>
        <taxon>Erysipelotrichales</taxon>
        <taxon>Erysipelotrichaceae</taxon>
        <taxon>Dielma</taxon>
    </lineage>
</organism>
<evidence type="ECO:0000256" key="4">
    <source>
        <dbReference type="ARBA" id="ARBA00011738"/>
    </source>
</evidence>
<dbReference type="GO" id="GO:0046872">
    <property type="term" value="F:metal ion binding"/>
    <property type="evidence" value="ECO:0007669"/>
    <property type="project" value="UniProtKB-KW"/>
</dbReference>
<accession>A0A318KLB5</accession>
<comment type="cofactor">
    <cofactor evidence="2">
        <name>Mn(2+)</name>
        <dbReference type="ChEBI" id="CHEBI:29035"/>
    </cofactor>
</comment>
<comment type="cofactor">
    <cofactor evidence="3">
        <name>Co(2+)</name>
        <dbReference type="ChEBI" id="CHEBI:48828"/>
    </cofactor>
</comment>
<evidence type="ECO:0000313" key="10">
    <source>
        <dbReference type="Proteomes" id="UP000247612"/>
    </source>
</evidence>
<dbReference type="SUPFAM" id="SSF109604">
    <property type="entry name" value="HD-domain/PDEase-like"/>
    <property type="match status" value="1"/>
</dbReference>
<reference evidence="9 10" key="1">
    <citation type="submission" date="2018-05" db="EMBL/GenBank/DDBJ databases">
        <title>Genomic Encyclopedia of Type Strains, Phase IV (KMG-IV): sequencing the most valuable type-strain genomes for metagenomic binning, comparative biology and taxonomic classification.</title>
        <authorList>
            <person name="Goeker M."/>
        </authorList>
    </citation>
    <scope>NUCLEOTIDE SEQUENCE [LARGE SCALE GENOMIC DNA]</scope>
    <source>
        <strain evidence="9 10">JC118</strain>
    </source>
</reference>
<dbReference type="SMART" id="SM00471">
    <property type="entry name" value="HDc"/>
    <property type="match status" value="1"/>
</dbReference>
<dbReference type="Proteomes" id="UP000247612">
    <property type="component" value="Unassembled WGS sequence"/>
</dbReference>
<dbReference type="InterPro" id="IPR006674">
    <property type="entry name" value="HD_domain"/>
</dbReference>
<evidence type="ECO:0000313" key="9">
    <source>
        <dbReference type="EMBL" id="PXX78549.1"/>
    </source>
</evidence>
<sequence length="189" mass="21700">MDINECIVFMNIAEKLKCNTRHSWTSSGRHESVAEHSWRMGLMAMAVADEFSELDMNKVIKMCLIHDLGEAITGDIPTFYKTATDEVVELDAIDQLLSTVSGSFKDTLKALFEEMDELKTPEARLYKCIDKCEVVLQHNEAALDTWIELEYELNQTHGQKECEEFAYMKRLREKLKLDTLAKLNELSAQ</sequence>
<evidence type="ECO:0000256" key="5">
    <source>
        <dbReference type="ARBA" id="ARBA00012964"/>
    </source>
</evidence>
<keyword evidence="7 9" id="KW-0378">Hydrolase</keyword>
<comment type="subunit">
    <text evidence="4">Homodimer.</text>
</comment>
<proteinExistence type="predicted"/>
<comment type="catalytic activity">
    <reaction evidence="1">
        <text>a 2'-deoxyribonucleoside 5'-phosphate + H2O = a 2'-deoxyribonucleoside + phosphate</text>
        <dbReference type="Rhea" id="RHEA:36167"/>
        <dbReference type="ChEBI" id="CHEBI:15377"/>
        <dbReference type="ChEBI" id="CHEBI:18274"/>
        <dbReference type="ChEBI" id="CHEBI:43474"/>
        <dbReference type="ChEBI" id="CHEBI:65317"/>
        <dbReference type="EC" id="3.1.3.89"/>
    </reaction>
</comment>
<dbReference type="AlphaFoldDB" id="A0A318KLB5"/>
<evidence type="ECO:0000256" key="2">
    <source>
        <dbReference type="ARBA" id="ARBA00001936"/>
    </source>
</evidence>
<evidence type="ECO:0000256" key="3">
    <source>
        <dbReference type="ARBA" id="ARBA00001941"/>
    </source>
</evidence>
<comment type="caution">
    <text evidence="9">The sequence shown here is derived from an EMBL/GenBank/DDBJ whole genome shotgun (WGS) entry which is preliminary data.</text>
</comment>
<evidence type="ECO:0000256" key="7">
    <source>
        <dbReference type="ARBA" id="ARBA00022801"/>
    </source>
</evidence>
<dbReference type="GO" id="GO:0002953">
    <property type="term" value="F:5'-deoxynucleotidase activity"/>
    <property type="evidence" value="ECO:0007669"/>
    <property type="project" value="UniProtKB-EC"/>
</dbReference>
<protein>
    <recommendedName>
        <fullName evidence="5">5'-deoxynucleotidase</fullName>
        <ecNumber evidence="5">3.1.3.89</ecNumber>
    </recommendedName>
</protein>
<dbReference type="InterPro" id="IPR039356">
    <property type="entry name" value="YfbR/HDDC2"/>
</dbReference>
<evidence type="ECO:0000256" key="6">
    <source>
        <dbReference type="ARBA" id="ARBA00022723"/>
    </source>
</evidence>
<keyword evidence="10" id="KW-1185">Reference proteome</keyword>
<dbReference type="Gene3D" id="1.10.3210.10">
    <property type="entry name" value="Hypothetical protein af1432"/>
    <property type="match status" value="1"/>
</dbReference>
<dbReference type="EC" id="3.1.3.89" evidence="5"/>
<dbReference type="GO" id="GO:0005737">
    <property type="term" value="C:cytoplasm"/>
    <property type="evidence" value="ECO:0007669"/>
    <property type="project" value="TreeGrafter"/>
</dbReference>
<evidence type="ECO:0000256" key="1">
    <source>
        <dbReference type="ARBA" id="ARBA00001638"/>
    </source>
</evidence>
<name>A0A318KLB5_9FIRM</name>